<dbReference type="InterPro" id="IPR011990">
    <property type="entry name" value="TPR-like_helical_dom_sf"/>
</dbReference>
<gene>
    <name evidence="8" type="ORF">SERLADRAFT_445696</name>
</gene>
<dbReference type="InterPro" id="IPR030397">
    <property type="entry name" value="SEPARIN_core_dom"/>
</dbReference>
<organism>
    <name type="scientific">Serpula lacrymans var. lacrymans (strain S7.9)</name>
    <name type="common">Dry rot fungus</name>
    <dbReference type="NCBI Taxonomy" id="578457"/>
    <lineage>
        <taxon>Eukaryota</taxon>
        <taxon>Fungi</taxon>
        <taxon>Dikarya</taxon>
        <taxon>Basidiomycota</taxon>
        <taxon>Agaricomycotina</taxon>
        <taxon>Agaricomycetes</taxon>
        <taxon>Agaricomycetidae</taxon>
        <taxon>Boletales</taxon>
        <taxon>Coniophorineae</taxon>
        <taxon>Serpulaceae</taxon>
        <taxon>Serpula</taxon>
    </lineage>
</organism>
<dbReference type="GO" id="GO:0051307">
    <property type="term" value="P:meiotic chromosome separation"/>
    <property type="evidence" value="ECO:0007669"/>
    <property type="project" value="TreeGrafter"/>
</dbReference>
<name>F8NHD3_SERL9</name>
<accession>F8NHD3</accession>
<dbReference type="Pfam" id="PF03568">
    <property type="entry name" value="Separin_C"/>
    <property type="match status" value="1"/>
</dbReference>
<evidence type="ECO:0000256" key="2">
    <source>
        <dbReference type="ARBA" id="ARBA00012489"/>
    </source>
</evidence>
<dbReference type="OrthoDB" id="10255632at2759"/>
<dbReference type="GO" id="GO:0044732">
    <property type="term" value="C:mitotic spindle pole body"/>
    <property type="evidence" value="ECO:0007669"/>
    <property type="project" value="TreeGrafter"/>
</dbReference>
<dbReference type="EC" id="3.4.22.49" evidence="2"/>
<dbReference type="GO" id="GO:0072686">
    <property type="term" value="C:mitotic spindle"/>
    <property type="evidence" value="ECO:0007669"/>
    <property type="project" value="TreeGrafter"/>
</dbReference>
<dbReference type="HOGENOM" id="CLU_000777_0_0_1"/>
<evidence type="ECO:0000256" key="4">
    <source>
        <dbReference type="ARBA" id="ARBA00022829"/>
    </source>
</evidence>
<evidence type="ECO:0000259" key="7">
    <source>
        <dbReference type="PROSITE" id="PS51700"/>
    </source>
</evidence>
<evidence type="ECO:0000256" key="1">
    <source>
        <dbReference type="ARBA" id="ARBA00000451"/>
    </source>
</evidence>
<keyword evidence="3" id="KW-0378">Hydrolase</keyword>
<proteinExistence type="predicted"/>
<protein>
    <recommendedName>
        <fullName evidence="2">separase</fullName>
        <ecNumber evidence="2">3.4.22.49</ecNumber>
    </recommendedName>
</protein>
<feature type="compositionally biased region" description="Low complexity" evidence="6">
    <location>
        <begin position="1103"/>
        <end position="1112"/>
    </location>
</feature>
<dbReference type="SUPFAM" id="SSF48452">
    <property type="entry name" value="TPR-like"/>
    <property type="match status" value="2"/>
</dbReference>
<feature type="coiled-coil region" evidence="5">
    <location>
        <begin position="379"/>
        <end position="406"/>
    </location>
</feature>
<sequence>MRTVNALSHSLSAVVQSGWKASSDKPTKKSSQFTNVSASISSATKALTKLRLICSDDIDVERAASSVVGKLIAVEMYDAARSILADMHPRLVARCSTSPPAERSPLSLKKESQYMRLLCLPLPSESSSLATDAVAQTLISTYLLHVLTVLAHFASSLMGGELDAFSTSLYGLPTLLTWIPHLHTLSEKHKDVTLTRAYTALNKPFSLKTKPPRSIFLIRMYGLRCLVHTSPGTIQRTTFWDQVQKASTSFLKSSPSDDECELARFIANTLDELVLNAKPHISFFDGSAFVKFCELWMGFAKRGGDLCLLDRITGYIQNVQKAESSVAEITSQIEKLNVSSPLSSEHKLDTAFLEGAKICAVFMKATASIEREATESAESTDLQRVIEKLQRAMERLRRAAVKLLESQRGKANNCLFDLLEPISGALEKTLAKEKSNVDIATSALDTLFVLARHKLKSADPDTYSPSLDLLMRSANLVAAGSNMEDIDSGRLEIPLSARANYTRCISGAFHNLAGTLYQDSKYAGAVRFLKQACALGGSALRMRAQGLTKQRTPIEGKTIEDRPSEEKDQEAWKQLEEQLTRRWELLGICYTKIGDRKLAHESFVQSVKTFPYASSNFVQHAKIADSTGVFATTPALKQIGIIIERISYLGACELFLDASSLSLRQALSSGSWDFDAVTQAQIIGMVLERQVECLESSLWKDDVKSAVRALLEDALCIYEKSQMPIRRARVLIRCLEFLWKDNGSATKRGGSINWDSEEIGSEALVLLSVEQLGEDEGQAPYRSQYRAAACFWLSLLAYREPNCQTSLVTHHAEEGCKFLKAMIQPAVSEPSPKAKRVSGPLKKSPKQTTTLRKNHARTASVRQTKAKPTRGAARDPITPQPRKALEKLSTNASKVAHATVGETTNAIKFQSVDKLLDPLQMVIQLLGLHGLVLLKVKLLVVARRLCEQQAFGSKDAFILTSVDLAHEHLKLGKLKRANAIFNQCLSIIKTNDVSDDVRVRLLLRYAEALAIAGNVLGSASSYCEALGLSERLMSDEKGVPSAQRIRTRVGRLERAAMASYVFSVIQFSKDNVVLAMECMLQSLRLWNRAIDALARLYSNSSATKSTSSAEDSNPFEVPTKASTPTSEGASDVALDRSKVKKNTYSRRILFDGMEWRMAEGLLSTLFALIQAYFARGSAREAEYFAQQAHDMAESLNTQAMASRALARKGEIQLHQGQIDTGHESLLRAAELLADLEGTDAADIRRLRGDFSQISGEEKDPRQLYKEAATMIAELEKNFASLDGSTSPRKSGVGSSPRHSISGTAQETVVPVLLSAILRQHIWLLRDDVDDEYQAMLEKLIALPPSPETKAEENALMGKLTLHDVYGQFRADMFLNSLAESTISLPVGMSGEKAPSFSASTQDIVSTLDNAEELFWADLILTARRGKVSHVRNAAVSLAIIKALQTSLGKPGKEGPVLVARLLDASTAITLHREIMETIQHKFPDVQRFDDLQWPLMTPNGSPLPRPIAQAAKTRLRALEGSDDGDNDTTTDDKSLKEYWEAILSRYESHTLDTAALSTSRVDSLPDNWTVVNITITEDKNTMFVCRQRARSDPLIFCVPLKGRRETDDDEHLTFDDALNELKEIIRLSDQGTRQAAHVKKDDQKARTAWWADRSALDKRMQELLENIEYCWLGAFKTILSEPTKIPRDIISDFRAHLDRVFKRSLPAQDRKQKSKVTLDDNLLECFSTLSPKCRDEELEDLVYFILDLYQFHGIPIAISEVDVDQVTVDLRTALEEHAARAKARVVPKQDSHLFLVLDKNVQGIPWESIPILRGRSVSRIPNMECLMDKLQFAEWQRSRGETANEAMATEIGTIDRVKVDPRKAYYVLNPSGDLKGTEGRFASWLGSMREVGWEGVIGRPPSEQQFLDALTRKDLVIYFGHGGGEQYVRSHRIRHLPRCAATMLWGCSSGALKDMGDFDRVGTPYNYMLAGCPSLVANLWDVTDRDIDKFSQVVFDKLQLTADGVRKNKEGEQGGTSLVAAVSQARDSCKLRYLTGAAPVVYGIPFYL</sequence>
<dbReference type="GO" id="GO:0004197">
    <property type="term" value="F:cysteine-type endopeptidase activity"/>
    <property type="evidence" value="ECO:0007669"/>
    <property type="project" value="InterPro"/>
</dbReference>
<evidence type="ECO:0000256" key="6">
    <source>
        <dbReference type="SAM" id="MobiDB-lite"/>
    </source>
</evidence>
<feature type="region of interest" description="Disordered" evidence="6">
    <location>
        <begin position="1103"/>
        <end position="1134"/>
    </location>
</feature>
<feature type="region of interest" description="Disordered" evidence="6">
    <location>
        <begin position="829"/>
        <end position="878"/>
    </location>
</feature>
<feature type="domain" description="Peptidase C50" evidence="7">
    <location>
        <begin position="1861"/>
        <end position="1958"/>
    </location>
</feature>
<evidence type="ECO:0000256" key="5">
    <source>
        <dbReference type="SAM" id="Coils"/>
    </source>
</evidence>
<feature type="region of interest" description="Disordered" evidence="6">
    <location>
        <begin position="1281"/>
        <end position="1301"/>
    </location>
</feature>
<dbReference type="Proteomes" id="UP000008064">
    <property type="component" value="Unassembled WGS sequence"/>
</dbReference>
<keyword evidence="4" id="KW-0159">Chromosome partition</keyword>
<dbReference type="PANTHER" id="PTHR12792:SF0">
    <property type="entry name" value="SEPARIN"/>
    <property type="match status" value="1"/>
</dbReference>
<dbReference type="GeneID" id="18816221"/>
<feature type="compositionally biased region" description="Polar residues" evidence="6">
    <location>
        <begin position="1282"/>
        <end position="1301"/>
    </location>
</feature>
<evidence type="ECO:0000313" key="8">
    <source>
        <dbReference type="EMBL" id="EGO29936.1"/>
    </source>
</evidence>
<dbReference type="EMBL" id="GL945429">
    <property type="protein sequence ID" value="EGO29936.1"/>
    <property type="molecule type" value="Genomic_DNA"/>
</dbReference>
<dbReference type="RefSeq" id="XP_007314178.1">
    <property type="nucleotide sequence ID" value="XM_007314116.1"/>
</dbReference>
<dbReference type="GO" id="GO:0006508">
    <property type="term" value="P:proteolysis"/>
    <property type="evidence" value="ECO:0007669"/>
    <property type="project" value="InterPro"/>
</dbReference>
<dbReference type="PANTHER" id="PTHR12792">
    <property type="entry name" value="EXTRA SPINDLE POLES 1-RELATED"/>
    <property type="match status" value="1"/>
</dbReference>
<keyword evidence="5" id="KW-0175">Coiled coil</keyword>
<dbReference type="PROSITE" id="PS51700">
    <property type="entry name" value="SEPARIN"/>
    <property type="match status" value="1"/>
</dbReference>
<reference evidence="8" key="1">
    <citation type="submission" date="2011-04" db="EMBL/GenBank/DDBJ databases">
        <title>Evolution of plant cell wall degrading machinery underlies the functional diversity of forest fungi.</title>
        <authorList>
            <consortium name="US DOE Joint Genome Institute (JGI-PGF)"/>
            <person name="Eastwood D.C."/>
            <person name="Floudas D."/>
            <person name="Binder M."/>
            <person name="Majcherczyk A."/>
            <person name="Schneider P."/>
            <person name="Aerts A."/>
            <person name="Asiegbu F.O."/>
            <person name="Baker S.E."/>
            <person name="Barry K."/>
            <person name="Bendiksby M."/>
            <person name="Blumentritt M."/>
            <person name="Coutinho P.M."/>
            <person name="Cullen D."/>
            <person name="Cullen D."/>
            <person name="Gathman A."/>
            <person name="Goodell B."/>
            <person name="Henrissat B."/>
            <person name="Ihrmark K."/>
            <person name="Kauserud H."/>
            <person name="Kohler A."/>
            <person name="LaButti K."/>
            <person name="Lapidus A."/>
            <person name="Lavin J.L."/>
            <person name="Lee Y.-H."/>
            <person name="Lindquist E."/>
            <person name="Lilly W."/>
            <person name="Lucas S."/>
            <person name="Morin E."/>
            <person name="Murat C."/>
            <person name="Oguiza J.A."/>
            <person name="Park J."/>
            <person name="Pisabarro A.G."/>
            <person name="Riley R."/>
            <person name="Rosling A."/>
            <person name="Salamov A."/>
            <person name="Schmidt O."/>
            <person name="Schmutz J."/>
            <person name="Skrede I."/>
            <person name="Stenlid J."/>
            <person name="Wiebenga A."/>
            <person name="Xie X."/>
            <person name="Kues U."/>
            <person name="Hibbett D.S."/>
            <person name="Hoffmeister D."/>
            <person name="Hogberg N."/>
            <person name="Martin F."/>
            <person name="Grigoriev I.V."/>
            <person name="Watkinson S.C."/>
        </authorList>
    </citation>
    <scope>NUCLEOTIDE SEQUENCE</scope>
    <source>
        <strain evidence="8">S7.9</strain>
    </source>
</reference>
<dbReference type="GO" id="GO:0005737">
    <property type="term" value="C:cytoplasm"/>
    <property type="evidence" value="ECO:0007669"/>
    <property type="project" value="TreeGrafter"/>
</dbReference>
<evidence type="ECO:0000256" key="3">
    <source>
        <dbReference type="ARBA" id="ARBA00022801"/>
    </source>
</evidence>
<dbReference type="InterPro" id="IPR005314">
    <property type="entry name" value="Peptidase_C50"/>
</dbReference>
<comment type="catalytic activity">
    <reaction evidence="1">
        <text>All bonds known to be hydrolyzed by this endopeptidase have arginine in P1 and an acidic residue in P4. P6 is often occupied by an acidic residue or by a hydroxy-amino-acid residue, the phosphorylation of which enhances cleavage.</text>
        <dbReference type="EC" id="3.4.22.49"/>
    </reaction>
</comment>
<dbReference type="KEGG" id="sla:SERLADRAFT_445696"/>
<dbReference type="Gene3D" id="1.25.40.10">
    <property type="entry name" value="Tetratricopeptide repeat domain"/>
    <property type="match status" value="1"/>
</dbReference>
<dbReference type="GO" id="GO:0005634">
    <property type="term" value="C:nucleus"/>
    <property type="evidence" value="ECO:0007669"/>
    <property type="project" value="InterPro"/>
</dbReference>